<evidence type="ECO:0000313" key="3">
    <source>
        <dbReference type="Proteomes" id="UP000234462"/>
    </source>
</evidence>
<feature type="transmembrane region" description="Helical" evidence="1">
    <location>
        <begin position="165"/>
        <end position="185"/>
    </location>
</feature>
<gene>
    <name evidence="2" type="ORF">BJEO58_01493</name>
</gene>
<keyword evidence="1" id="KW-1133">Transmembrane helix</keyword>
<proteinExistence type="predicted"/>
<evidence type="ECO:0000313" key="2">
    <source>
        <dbReference type="EMBL" id="SMY11901.1"/>
    </source>
</evidence>
<feature type="transmembrane region" description="Helical" evidence="1">
    <location>
        <begin position="62"/>
        <end position="85"/>
    </location>
</feature>
<feature type="transmembrane region" description="Helical" evidence="1">
    <location>
        <begin position="20"/>
        <end position="41"/>
    </location>
</feature>
<reference evidence="3" key="1">
    <citation type="submission" date="2017-03" db="EMBL/GenBank/DDBJ databases">
        <authorList>
            <person name="Monnet C."/>
        </authorList>
    </citation>
    <scope>NUCLEOTIDE SEQUENCE [LARGE SCALE GENOMIC DNA]</scope>
    <source>
        <strain evidence="3">SJ5-8</strain>
    </source>
</reference>
<keyword evidence="1" id="KW-0472">Membrane</keyword>
<accession>A0A2H1L4S0</accession>
<dbReference type="OrthoDB" id="86868at2"/>
<dbReference type="RefSeq" id="WP_101588863.1">
    <property type="nucleotide sequence ID" value="NZ_FXZM01000006.1"/>
</dbReference>
<feature type="transmembrane region" description="Helical" evidence="1">
    <location>
        <begin position="191"/>
        <end position="211"/>
    </location>
</feature>
<feature type="transmembrane region" description="Helical" evidence="1">
    <location>
        <begin position="223"/>
        <end position="240"/>
    </location>
</feature>
<dbReference type="EMBL" id="FXZM01000006">
    <property type="protein sequence ID" value="SMY11901.1"/>
    <property type="molecule type" value="Genomic_DNA"/>
</dbReference>
<dbReference type="Pfam" id="PF16481">
    <property type="entry name" value="DUF5058"/>
    <property type="match status" value="1"/>
</dbReference>
<evidence type="ECO:0008006" key="4">
    <source>
        <dbReference type="Google" id="ProtNLM"/>
    </source>
</evidence>
<keyword evidence="1" id="KW-0812">Transmembrane</keyword>
<dbReference type="AlphaFoldDB" id="A0A2H1L4S0"/>
<sequence length="247" mass="24996">MLLTQGSSTDIGAVANAPLLWVLALAVMGVVALQSIIYMGAVRKNAAAADMSQAEVRKAFRAGGVAAIGPSLAVVLVAVALLPLFGTPPILVRIGLIGSAATEVASAEVAARSMGSGLSGGEYDVDVFVVALTAMSLSGAMWMLATLIMTPLLKRGSAKLTEVNPALMSIVPSAALLAAFAALTLTEFPKSGTHIIAVAASAVTMGICLAIAKAADINWLREWALGFAILVGLFCAYFAHNSGLGAA</sequence>
<dbReference type="InterPro" id="IPR032479">
    <property type="entry name" value="DUF5058"/>
</dbReference>
<protein>
    <recommendedName>
        <fullName evidence="4">DUF5058 domain-containing protein</fullName>
    </recommendedName>
</protein>
<feature type="transmembrane region" description="Helical" evidence="1">
    <location>
        <begin position="127"/>
        <end position="153"/>
    </location>
</feature>
<dbReference type="Proteomes" id="UP000234462">
    <property type="component" value="Unassembled WGS sequence"/>
</dbReference>
<organism evidence="2 3">
    <name type="scientific">Brevibacterium jeotgali</name>
    <dbReference type="NCBI Taxonomy" id="1262550"/>
    <lineage>
        <taxon>Bacteria</taxon>
        <taxon>Bacillati</taxon>
        <taxon>Actinomycetota</taxon>
        <taxon>Actinomycetes</taxon>
        <taxon>Micrococcales</taxon>
        <taxon>Brevibacteriaceae</taxon>
        <taxon>Brevibacterium</taxon>
    </lineage>
</organism>
<name>A0A2H1L4S0_9MICO</name>
<evidence type="ECO:0000256" key="1">
    <source>
        <dbReference type="SAM" id="Phobius"/>
    </source>
</evidence>
<keyword evidence="3" id="KW-1185">Reference proteome</keyword>